<accession>A0A1Y2IT54</accession>
<feature type="compositionally biased region" description="Low complexity" evidence="1">
    <location>
        <begin position="1"/>
        <end position="11"/>
    </location>
</feature>
<feature type="compositionally biased region" description="Basic and acidic residues" evidence="1">
    <location>
        <begin position="590"/>
        <end position="601"/>
    </location>
</feature>
<feature type="compositionally biased region" description="Basic and acidic residues" evidence="1">
    <location>
        <begin position="383"/>
        <end position="397"/>
    </location>
</feature>
<dbReference type="OrthoDB" id="3267789at2759"/>
<feature type="region of interest" description="Disordered" evidence="1">
    <location>
        <begin position="239"/>
        <end position="277"/>
    </location>
</feature>
<name>A0A1Y2IT54_TRAC3</name>
<evidence type="ECO:0000313" key="2">
    <source>
        <dbReference type="EMBL" id="OSD04335.1"/>
    </source>
</evidence>
<gene>
    <name evidence="2" type="ORF">PYCCODRAFT_1476365</name>
</gene>
<proteinExistence type="predicted"/>
<feature type="compositionally biased region" description="Pro residues" evidence="1">
    <location>
        <begin position="207"/>
        <end position="216"/>
    </location>
</feature>
<sequence length="601" mass="62139">MASAASPSTPSGGVNTSMWASQPPARNGWGRSGESGSAFRGTSRGRPGRGGGRGGRGGRGGGRAGGPNSPRPDEKASKQHVDQPKDQNKKGAPTLTSTSSATSTSDISSSLPPKPQTRPKESRQPARKPSDSKQPRKLPPIVVNPPPAASNTAPPSATTPNRSRRKRSQNKGSASSIASKKSPSSESSSSLQRAEKSPVVAKDLPPHLAPPPPPETPSFDIKHNIDALVERVRAVAMDRPHTPGSHIDWAGDDDDSLPDLDDWGVPNVNDKSNATSSAQADLISPILADALKPLPNLEFGSPRPATGAAIDAQKTSSADQSASPSDALAKTEDSDHTPRGEPEAQHAKEGAHVDGKQAQTAESTKSGSGPGGQKTTNTQASDPEDKSQASRLPEKSKAPLHPSLPPKPVATMGDAPKRGSRRPSIPAVKTGDTAPSEEPAKSSSLASADAPKPSEPADRNEAPKESSPEREGLAASMHAPKPAAMSAPSHITTHSTPSFHPTHGRAHTVGRPNGVRNPFSPSHGSFPDGQHSELERGSHRDRINHARTHSSPPTGPGTSTARARGGHARPIITSLALSQLARSLGGTPPPKREVAAAAAKE</sequence>
<feature type="compositionally biased region" description="Acidic residues" evidence="1">
    <location>
        <begin position="250"/>
        <end position="262"/>
    </location>
</feature>
<protein>
    <submittedName>
        <fullName evidence="2">Uncharacterized protein</fullName>
    </submittedName>
</protein>
<feature type="compositionally biased region" description="Gly residues" evidence="1">
    <location>
        <begin position="48"/>
        <end position="65"/>
    </location>
</feature>
<feature type="compositionally biased region" description="Polar residues" evidence="1">
    <location>
        <begin position="549"/>
        <end position="561"/>
    </location>
</feature>
<feature type="compositionally biased region" description="Low complexity" evidence="1">
    <location>
        <begin position="173"/>
        <end position="192"/>
    </location>
</feature>
<evidence type="ECO:0000313" key="3">
    <source>
        <dbReference type="Proteomes" id="UP000193067"/>
    </source>
</evidence>
<feature type="compositionally biased region" description="Basic and acidic residues" evidence="1">
    <location>
        <begin position="118"/>
        <end position="134"/>
    </location>
</feature>
<organism evidence="2 3">
    <name type="scientific">Trametes coccinea (strain BRFM310)</name>
    <name type="common">Pycnoporus coccineus</name>
    <dbReference type="NCBI Taxonomy" id="1353009"/>
    <lineage>
        <taxon>Eukaryota</taxon>
        <taxon>Fungi</taxon>
        <taxon>Dikarya</taxon>
        <taxon>Basidiomycota</taxon>
        <taxon>Agaricomycotina</taxon>
        <taxon>Agaricomycetes</taxon>
        <taxon>Polyporales</taxon>
        <taxon>Polyporaceae</taxon>
        <taxon>Trametes</taxon>
    </lineage>
</organism>
<feature type="compositionally biased region" description="Low complexity" evidence="1">
    <location>
        <begin position="486"/>
        <end position="501"/>
    </location>
</feature>
<feature type="compositionally biased region" description="Polar residues" evidence="1">
    <location>
        <begin position="357"/>
        <end position="381"/>
    </location>
</feature>
<feature type="compositionally biased region" description="Basic and acidic residues" evidence="1">
    <location>
        <begin position="530"/>
        <end position="544"/>
    </location>
</feature>
<dbReference type="Proteomes" id="UP000193067">
    <property type="component" value="Unassembled WGS sequence"/>
</dbReference>
<feature type="compositionally biased region" description="Low complexity" evidence="1">
    <location>
        <begin position="149"/>
        <end position="161"/>
    </location>
</feature>
<feature type="compositionally biased region" description="Basic and acidic residues" evidence="1">
    <location>
        <begin position="329"/>
        <end position="355"/>
    </location>
</feature>
<keyword evidence="3" id="KW-1185">Reference proteome</keyword>
<feature type="region of interest" description="Disordered" evidence="1">
    <location>
        <begin position="294"/>
        <end position="601"/>
    </location>
</feature>
<dbReference type="EMBL" id="KZ084097">
    <property type="protein sequence ID" value="OSD04335.1"/>
    <property type="molecule type" value="Genomic_DNA"/>
</dbReference>
<dbReference type="AlphaFoldDB" id="A0A1Y2IT54"/>
<evidence type="ECO:0000256" key="1">
    <source>
        <dbReference type="SAM" id="MobiDB-lite"/>
    </source>
</evidence>
<dbReference type="STRING" id="1353009.A0A1Y2IT54"/>
<reference evidence="2 3" key="1">
    <citation type="journal article" date="2015" name="Biotechnol. Biofuels">
        <title>Enhanced degradation of softwood versus hardwood by the white-rot fungus Pycnoporus coccineus.</title>
        <authorList>
            <person name="Couturier M."/>
            <person name="Navarro D."/>
            <person name="Chevret D."/>
            <person name="Henrissat B."/>
            <person name="Piumi F."/>
            <person name="Ruiz-Duenas F.J."/>
            <person name="Martinez A.T."/>
            <person name="Grigoriev I.V."/>
            <person name="Riley R."/>
            <person name="Lipzen A."/>
            <person name="Berrin J.G."/>
            <person name="Master E.R."/>
            <person name="Rosso M.N."/>
        </authorList>
    </citation>
    <scope>NUCLEOTIDE SEQUENCE [LARGE SCALE GENOMIC DNA]</scope>
    <source>
        <strain evidence="2 3">BRFM310</strain>
    </source>
</reference>
<feature type="compositionally biased region" description="Low complexity" evidence="1">
    <location>
        <begin position="316"/>
        <end position="328"/>
    </location>
</feature>
<feature type="region of interest" description="Disordered" evidence="1">
    <location>
        <begin position="1"/>
        <end position="222"/>
    </location>
</feature>
<feature type="compositionally biased region" description="Low complexity" evidence="1">
    <location>
        <begin position="94"/>
        <end position="110"/>
    </location>
</feature>
<feature type="compositionally biased region" description="Basic and acidic residues" evidence="1">
    <location>
        <begin position="455"/>
        <end position="472"/>
    </location>
</feature>
<feature type="compositionally biased region" description="Basic and acidic residues" evidence="1">
    <location>
        <begin position="71"/>
        <end position="89"/>
    </location>
</feature>